<dbReference type="Pfam" id="PF00515">
    <property type="entry name" value="TPR_1"/>
    <property type="match status" value="1"/>
</dbReference>
<proteinExistence type="predicted"/>
<dbReference type="Proteomes" id="UP001164746">
    <property type="component" value="Chromosome 4"/>
</dbReference>
<keyword evidence="10" id="KW-1185">Reference proteome</keyword>
<evidence type="ECO:0000256" key="4">
    <source>
        <dbReference type="ARBA" id="ARBA00023235"/>
    </source>
</evidence>
<gene>
    <name evidence="9" type="ORF">MAR_008841</name>
</gene>
<keyword evidence="3" id="KW-0697">Rotamase</keyword>
<dbReference type="InterPro" id="IPR050754">
    <property type="entry name" value="FKBP4/5/8-like"/>
</dbReference>
<evidence type="ECO:0000256" key="2">
    <source>
        <dbReference type="ARBA" id="ARBA00013194"/>
    </source>
</evidence>
<dbReference type="SUPFAM" id="SSF48452">
    <property type="entry name" value="TPR-like"/>
    <property type="match status" value="1"/>
</dbReference>
<dbReference type="PANTHER" id="PTHR46512">
    <property type="entry name" value="PEPTIDYLPROLYL ISOMERASE"/>
    <property type="match status" value="1"/>
</dbReference>
<feature type="repeat" description="TPR" evidence="6">
    <location>
        <begin position="32"/>
        <end position="65"/>
    </location>
</feature>
<keyword evidence="8" id="KW-1133">Transmembrane helix</keyword>
<evidence type="ECO:0000256" key="8">
    <source>
        <dbReference type="SAM" id="Phobius"/>
    </source>
</evidence>
<accession>A0ABY7DX19</accession>
<evidence type="ECO:0000313" key="9">
    <source>
        <dbReference type="EMBL" id="WAR02283.1"/>
    </source>
</evidence>
<sequence>NLNLAQAYLKVGKNSKARDCCDKALTFDGNNIKAYYRRGMANFADGEYETAKEDFQKVLEVEPQHKPAKDQIDKCIIKMAEKPKSDRELARKMMSGIGKQFVNLIFNVHLIEMQAGMVIMAAGMMALKDELAAIGDLSSSDSENNHRIRSCVTPPGLGLG</sequence>
<feature type="region of interest" description="Disordered" evidence="7">
    <location>
        <begin position="138"/>
        <end position="160"/>
    </location>
</feature>
<keyword evidence="6" id="KW-0802">TPR repeat</keyword>
<dbReference type="Pfam" id="PF13181">
    <property type="entry name" value="TPR_8"/>
    <property type="match status" value="1"/>
</dbReference>
<feature type="transmembrane region" description="Helical" evidence="8">
    <location>
        <begin position="101"/>
        <end position="127"/>
    </location>
</feature>
<evidence type="ECO:0000256" key="5">
    <source>
        <dbReference type="ARBA" id="ARBA00029569"/>
    </source>
</evidence>
<evidence type="ECO:0000256" key="7">
    <source>
        <dbReference type="SAM" id="MobiDB-lite"/>
    </source>
</evidence>
<evidence type="ECO:0000256" key="1">
    <source>
        <dbReference type="ARBA" id="ARBA00000971"/>
    </source>
</evidence>
<dbReference type="EMBL" id="CP111015">
    <property type="protein sequence ID" value="WAR02283.1"/>
    <property type="molecule type" value="Genomic_DNA"/>
</dbReference>
<keyword evidence="8" id="KW-0472">Membrane</keyword>
<dbReference type="InterPro" id="IPR011990">
    <property type="entry name" value="TPR-like_helical_dom_sf"/>
</dbReference>
<dbReference type="PROSITE" id="PS50005">
    <property type="entry name" value="TPR"/>
    <property type="match status" value="1"/>
</dbReference>
<comment type="catalytic activity">
    <reaction evidence="1">
        <text>[protein]-peptidylproline (omega=180) = [protein]-peptidylproline (omega=0)</text>
        <dbReference type="Rhea" id="RHEA:16237"/>
        <dbReference type="Rhea" id="RHEA-COMP:10747"/>
        <dbReference type="Rhea" id="RHEA-COMP:10748"/>
        <dbReference type="ChEBI" id="CHEBI:83833"/>
        <dbReference type="ChEBI" id="CHEBI:83834"/>
        <dbReference type="EC" id="5.2.1.8"/>
    </reaction>
</comment>
<dbReference type="PROSITE" id="PS50293">
    <property type="entry name" value="TPR_REGION"/>
    <property type="match status" value="1"/>
</dbReference>
<dbReference type="PANTHER" id="PTHR46512:SF9">
    <property type="entry name" value="PEPTIDYLPROLYL ISOMERASE"/>
    <property type="match status" value="1"/>
</dbReference>
<dbReference type="SMART" id="SM00028">
    <property type="entry name" value="TPR"/>
    <property type="match status" value="2"/>
</dbReference>
<reference evidence="9" key="1">
    <citation type="submission" date="2022-11" db="EMBL/GenBank/DDBJ databases">
        <title>Centuries of genome instability and evolution in soft-shell clam transmissible cancer (bioRxiv).</title>
        <authorList>
            <person name="Hart S.F.M."/>
            <person name="Yonemitsu M.A."/>
            <person name="Giersch R.M."/>
            <person name="Beal B.F."/>
            <person name="Arriagada G."/>
            <person name="Davis B.W."/>
            <person name="Ostrander E.A."/>
            <person name="Goff S.P."/>
            <person name="Metzger M.J."/>
        </authorList>
    </citation>
    <scope>NUCLEOTIDE SEQUENCE</scope>
    <source>
        <strain evidence="9">MELC-2E11</strain>
        <tissue evidence="9">Siphon/mantle</tissue>
    </source>
</reference>
<evidence type="ECO:0000256" key="3">
    <source>
        <dbReference type="ARBA" id="ARBA00023110"/>
    </source>
</evidence>
<evidence type="ECO:0000256" key="6">
    <source>
        <dbReference type="PROSITE-ProRule" id="PRU00339"/>
    </source>
</evidence>
<organism evidence="9 10">
    <name type="scientific">Mya arenaria</name>
    <name type="common">Soft-shell clam</name>
    <dbReference type="NCBI Taxonomy" id="6604"/>
    <lineage>
        <taxon>Eukaryota</taxon>
        <taxon>Metazoa</taxon>
        <taxon>Spiralia</taxon>
        <taxon>Lophotrochozoa</taxon>
        <taxon>Mollusca</taxon>
        <taxon>Bivalvia</taxon>
        <taxon>Autobranchia</taxon>
        <taxon>Heteroconchia</taxon>
        <taxon>Euheterodonta</taxon>
        <taxon>Imparidentia</taxon>
        <taxon>Neoheterodontei</taxon>
        <taxon>Myida</taxon>
        <taxon>Myoidea</taxon>
        <taxon>Myidae</taxon>
        <taxon>Mya</taxon>
    </lineage>
</organism>
<keyword evidence="8" id="KW-0812">Transmembrane</keyword>
<evidence type="ECO:0000313" key="10">
    <source>
        <dbReference type="Proteomes" id="UP001164746"/>
    </source>
</evidence>
<dbReference type="EC" id="5.2.1.8" evidence="2"/>
<protein>
    <recommendedName>
        <fullName evidence="2">peptidylprolyl isomerase</fullName>
        <ecNumber evidence="2">5.2.1.8</ecNumber>
    </recommendedName>
    <alternativeName>
        <fullName evidence="5">Rotamase</fullName>
    </alternativeName>
</protein>
<dbReference type="Gene3D" id="1.25.40.10">
    <property type="entry name" value="Tetratricopeptide repeat domain"/>
    <property type="match status" value="1"/>
</dbReference>
<keyword evidence="4" id="KW-0413">Isomerase</keyword>
<name>A0ABY7DX19_MYAAR</name>
<feature type="non-terminal residue" evidence="9">
    <location>
        <position position="1"/>
    </location>
</feature>
<dbReference type="InterPro" id="IPR019734">
    <property type="entry name" value="TPR_rpt"/>
</dbReference>